<feature type="compositionally biased region" description="Basic and acidic residues" evidence="1">
    <location>
        <begin position="82"/>
        <end position="102"/>
    </location>
</feature>
<gene>
    <name evidence="2" type="ORF">THAOC_12105</name>
</gene>
<dbReference type="Proteomes" id="UP000266841">
    <property type="component" value="Unassembled WGS sequence"/>
</dbReference>
<feature type="region of interest" description="Disordered" evidence="1">
    <location>
        <begin position="82"/>
        <end position="143"/>
    </location>
</feature>
<accession>K0T8R6</accession>
<proteinExistence type="predicted"/>
<reference evidence="2 3" key="1">
    <citation type="journal article" date="2012" name="Genome Biol.">
        <title>Genome and low-iron response of an oceanic diatom adapted to chronic iron limitation.</title>
        <authorList>
            <person name="Lommer M."/>
            <person name="Specht M."/>
            <person name="Roy A.S."/>
            <person name="Kraemer L."/>
            <person name="Andreson R."/>
            <person name="Gutowska M.A."/>
            <person name="Wolf J."/>
            <person name="Bergner S.V."/>
            <person name="Schilhabel M.B."/>
            <person name="Klostermeier U.C."/>
            <person name="Beiko R.G."/>
            <person name="Rosenstiel P."/>
            <person name="Hippler M."/>
            <person name="Laroche J."/>
        </authorList>
    </citation>
    <scope>NUCLEOTIDE SEQUENCE [LARGE SCALE GENOMIC DNA]</scope>
    <source>
        <strain evidence="2 3">CCMP1005</strain>
    </source>
</reference>
<dbReference type="AlphaFoldDB" id="K0T8R6"/>
<organism evidence="2 3">
    <name type="scientific">Thalassiosira oceanica</name>
    <name type="common">Marine diatom</name>
    <dbReference type="NCBI Taxonomy" id="159749"/>
    <lineage>
        <taxon>Eukaryota</taxon>
        <taxon>Sar</taxon>
        <taxon>Stramenopiles</taxon>
        <taxon>Ochrophyta</taxon>
        <taxon>Bacillariophyta</taxon>
        <taxon>Coscinodiscophyceae</taxon>
        <taxon>Thalassiosirophycidae</taxon>
        <taxon>Thalassiosirales</taxon>
        <taxon>Thalassiosiraceae</taxon>
        <taxon>Thalassiosira</taxon>
    </lineage>
</organism>
<sequence length="143" mass="16063">MPPLTTSPRRRWRSARFLRSAPRFLGLSAAEDGTASTDSAASDKTIDEWWRIFIRIVNTIRYQVNSSGKAEHWQTGLCRVDDKERRREKGAVEHTFHDDALKNPRSRRGNTRRLAVGRGRLGTSPSDKAEEGSAPSSSANGQR</sequence>
<evidence type="ECO:0000313" key="2">
    <source>
        <dbReference type="EMBL" id="EJK66922.1"/>
    </source>
</evidence>
<keyword evidence="3" id="KW-1185">Reference proteome</keyword>
<dbReference type="EMBL" id="AGNL01013972">
    <property type="protein sequence ID" value="EJK66922.1"/>
    <property type="molecule type" value="Genomic_DNA"/>
</dbReference>
<evidence type="ECO:0000256" key="1">
    <source>
        <dbReference type="SAM" id="MobiDB-lite"/>
    </source>
</evidence>
<protein>
    <submittedName>
        <fullName evidence="2">Uncharacterized protein</fullName>
    </submittedName>
</protein>
<name>K0T8R6_THAOC</name>
<feature type="compositionally biased region" description="Polar residues" evidence="1">
    <location>
        <begin position="134"/>
        <end position="143"/>
    </location>
</feature>
<evidence type="ECO:0000313" key="3">
    <source>
        <dbReference type="Proteomes" id="UP000266841"/>
    </source>
</evidence>
<comment type="caution">
    <text evidence="2">The sequence shown here is derived from an EMBL/GenBank/DDBJ whole genome shotgun (WGS) entry which is preliminary data.</text>
</comment>